<dbReference type="GO" id="GO:0003677">
    <property type="term" value="F:DNA binding"/>
    <property type="evidence" value="ECO:0007669"/>
    <property type="project" value="InterPro"/>
</dbReference>
<dbReference type="PROSITE" id="PS51301">
    <property type="entry name" value="KILA_N"/>
    <property type="match status" value="1"/>
</dbReference>
<dbReference type="Pfam" id="PF04383">
    <property type="entry name" value="KilA-N"/>
    <property type="match status" value="1"/>
</dbReference>
<dbReference type="RefSeq" id="WP_012599603.1">
    <property type="nucleotide sequence ID" value="NC_011737.1"/>
</dbReference>
<gene>
    <name evidence="2" type="ordered locus">PCC7424_5531</name>
</gene>
<evidence type="ECO:0000313" key="2">
    <source>
        <dbReference type="EMBL" id="ACK74098.1"/>
    </source>
</evidence>
<dbReference type="EMBL" id="CP001293">
    <property type="protein sequence ID" value="ACK74098.1"/>
    <property type="molecule type" value="Genomic_DNA"/>
</dbReference>
<sequence length="286" mass="32356">MIIHEANGSQIGQRREDGYINLSSMAQANSKLIADYLRLEVTKAFLEELSADMGIPISGKSGLIQIRKGGNNKAAQGTWGHPLVAINCGQWCSPKFAVLVSKWVLSWIKTGNNPIYSDIEPNLWDFVSELEQQMIAIRSQARLIHTSTHQPVNEILHQSLHTVIHKQIGLINSVIQQILMLKELSSSGAKDSEVDSSGSTTEVKEFCETVRNTIRIELTVDESLRQLCHEERITKETWLEAAYLYLEDRPEELAEVVRLAQERLSQRKAIADYKRAKTMQQRFLES</sequence>
<geneLocation type="plasmid" evidence="2 3">
    <name>pP742402</name>
</geneLocation>
<dbReference type="InterPro" id="IPR036887">
    <property type="entry name" value="HTH_APSES_sf"/>
</dbReference>
<accession>B7KMS6</accession>
<feature type="domain" description="KilA-N" evidence="1">
    <location>
        <begin position="1"/>
        <end position="107"/>
    </location>
</feature>
<dbReference type="SUPFAM" id="SSF54616">
    <property type="entry name" value="DNA-binding domain of Mlu1-box binding protein MBP1"/>
    <property type="match status" value="1"/>
</dbReference>
<dbReference type="KEGG" id="cyc:PCC7424_5531"/>
<dbReference type="CDD" id="cd21138">
    <property type="entry name" value="McdB-like"/>
    <property type="match status" value="1"/>
</dbReference>
<name>B7KMS6_GLOC7</name>
<dbReference type="AlphaFoldDB" id="B7KMS6"/>
<proteinExistence type="predicted"/>
<keyword evidence="3" id="KW-1185">Reference proteome</keyword>
<evidence type="ECO:0000259" key="1">
    <source>
        <dbReference type="PROSITE" id="PS51301"/>
    </source>
</evidence>
<dbReference type="HOGENOM" id="CLU_972248_0_0_3"/>
<organism evidence="2 3">
    <name type="scientific">Gloeothece citriformis (strain PCC 7424)</name>
    <name type="common">Cyanothece sp. (strain PCC 7424)</name>
    <dbReference type="NCBI Taxonomy" id="65393"/>
    <lineage>
        <taxon>Bacteria</taxon>
        <taxon>Bacillati</taxon>
        <taxon>Cyanobacteriota</taxon>
        <taxon>Cyanophyceae</taxon>
        <taxon>Oscillatoriophycideae</taxon>
        <taxon>Chroococcales</taxon>
        <taxon>Aphanothecaceae</taxon>
        <taxon>Gloeothece</taxon>
        <taxon>Gloeothece citriformis</taxon>
    </lineage>
</organism>
<dbReference type="Pfam" id="PF26392">
    <property type="entry name" value="McdB"/>
    <property type="match status" value="1"/>
</dbReference>
<keyword evidence="2" id="KW-0614">Plasmid</keyword>
<dbReference type="InterPro" id="IPR017880">
    <property type="entry name" value="KilA_N"/>
</dbReference>
<protein>
    <submittedName>
        <fullName evidence="2">KilA domain protein</fullName>
    </submittedName>
</protein>
<dbReference type="SMART" id="SM01252">
    <property type="entry name" value="KilA-N"/>
    <property type="match status" value="1"/>
</dbReference>
<dbReference type="OrthoDB" id="6966367at2"/>
<reference evidence="3" key="1">
    <citation type="journal article" date="2011" name="MBio">
        <title>Novel metabolic attributes of the genus Cyanothece, comprising a group of unicellular nitrogen-fixing Cyanobacteria.</title>
        <authorList>
            <person name="Bandyopadhyay A."/>
            <person name="Elvitigala T."/>
            <person name="Welsh E."/>
            <person name="Stockel J."/>
            <person name="Liberton M."/>
            <person name="Min H."/>
            <person name="Sherman L.A."/>
            <person name="Pakrasi H.B."/>
        </authorList>
    </citation>
    <scope>NUCLEOTIDE SEQUENCE [LARGE SCALE GENOMIC DNA]</scope>
    <source>
        <strain evidence="3">PCC 7424</strain>
        <plasmid evidence="3">pP742402</plasmid>
    </source>
</reference>
<dbReference type="InterPro" id="IPR018004">
    <property type="entry name" value="KilA/APSES_HTH"/>
</dbReference>
<dbReference type="InterPro" id="IPR049816">
    <property type="entry name" value="McdB"/>
</dbReference>
<evidence type="ECO:0000313" key="3">
    <source>
        <dbReference type="Proteomes" id="UP000002384"/>
    </source>
</evidence>
<dbReference type="Proteomes" id="UP000002384">
    <property type="component" value="Plasmid pP742402"/>
</dbReference>